<feature type="transmembrane region" description="Helical" evidence="2">
    <location>
        <begin position="95"/>
        <end position="116"/>
    </location>
</feature>
<evidence type="ECO:0000256" key="2">
    <source>
        <dbReference type="SAM" id="Phobius"/>
    </source>
</evidence>
<organism evidence="4 5">
    <name type="scientific">Brevibacillus formosus</name>
    <dbReference type="NCBI Taxonomy" id="54913"/>
    <lineage>
        <taxon>Bacteria</taxon>
        <taxon>Bacillati</taxon>
        <taxon>Bacillota</taxon>
        <taxon>Bacilli</taxon>
        <taxon>Bacillales</taxon>
        <taxon>Paenibacillaceae</taxon>
        <taxon>Brevibacillus</taxon>
    </lineage>
</organism>
<feature type="transmembrane region" description="Helical" evidence="2">
    <location>
        <begin position="297"/>
        <end position="316"/>
    </location>
</feature>
<keyword evidence="2" id="KW-0472">Membrane</keyword>
<reference evidence="4 5" key="1">
    <citation type="submission" date="2019-06" db="EMBL/GenBank/DDBJ databases">
        <title>Whole genome shotgun sequence of Brevibacillus formosus NBRC 15716.</title>
        <authorList>
            <person name="Hosoyama A."/>
            <person name="Uohara A."/>
            <person name="Ohji S."/>
            <person name="Ichikawa N."/>
        </authorList>
    </citation>
    <scope>NUCLEOTIDE SEQUENCE [LARGE SCALE GENOMIC DNA]</scope>
    <source>
        <strain evidence="4 5">NBRC 15716</strain>
    </source>
</reference>
<dbReference type="InterPro" id="IPR008756">
    <property type="entry name" value="Peptidase_M56"/>
</dbReference>
<dbReference type="Pfam" id="PF05569">
    <property type="entry name" value="Peptidase_M56"/>
    <property type="match status" value="1"/>
</dbReference>
<dbReference type="CDD" id="cd07341">
    <property type="entry name" value="M56_BlaR1_MecR1_like"/>
    <property type="match status" value="1"/>
</dbReference>
<comment type="caution">
    <text evidence="4">The sequence shown here is derived from an EMBL/GenBank/DDBJ whole genome shotgun (WGS) entry which is preliminary data.</text>
</comment>
<keyword evidence="2" id="KW-1133">Transmembrane helix</keyword>
<dbReference type="PANTHER" id="PTHR34978:SF3">
    <property type="entry name" value="SLR0241 PROTEIN"/>
    <property type="match status" value="1"/>
</dbReference>
<feature type="domain" description="Peptidase M56" evidence="3">
    <location>
        <begin position="7"/>
        <end position="289"/>
    </location>
</feature>
<name>A0ABQ0T1K0_9BACL</name>
<keyword evidence="5" id="KW-1185">Reference proteome</keyword>
<protein>
    <recommendedName>
        <fullName evidence="3">Peptidase M56 domain-containing protein</fullName>
    </recommendedName>
</protein>
<feature type="compositionally biased region" description="Polar residues" evidence="1">
    <location>
        <begin position="396"/>
        <end position="413"/>
    </location>
</feature>
<evidence type="ECO:0000313" key="5">
    <source>
        <dbReference type="Proteomes" id="UP000319498"/>
    </source>
</evidence>
<feature type="transmembrane region" description="Helical" evidence="2">
    <location>
        <begin position="6"/>
        <end position="25"/>
    </location>
</feature>
<feature type="compositionally biased region" description="Low complexity" evidence="1">
    <location>
        <begin position="427"/>
        <end position="445"/>
    </location>
</feature>
<dbReference type="Proteomes" id="UP000319498">
    <property type="component" value="Unassembled WGS sequence"/>
</dbReference>
<dbReference type="RefSeq" id="WP_052773397.1">
    <property type="nucleotide sequence ID" value="NZ_BJOL01000006.1"/>
</dbReference>
<accession>A0ABQ0T1K0</accession>
<dbReference type="InterPro" id="IPR052173">
    <property type="entry name" value="Beta-lactam_resp_regulator"/>
</dbReference>
<evidence type="ECO:0000259" key="3">
    <source>
        <dbReference type="Pfam" id="PF05569"/>
    </source>
</evidence>
<keyword evidence="2" id="KW-0812">Transmembrane</keyword>
<dbReference type="PANTHER" id="PTHR34978">
    <property type="entry name" value="POSSIBLE SENSOR-TRANSDUCER PROTEIN BLAR"/>
    <property type="match status" value="1"/>
</dbReference>
<gene>
    <name evidence="4" type="ORF">BFO01nite_13100</name>
</gene>
<dbReference type="GeneID" id="87585946"/>
<feature type="region of interest" description="Disordered" evidence="1">
    <location>
        <begin position="345"/>
        <end position="475"/>
    </location>
</feature>
<feature type="compositionally biased region" description="Basic and acidic residues" evidence="1">
    <location>
        <begin position="363"/>
        <end position="381"/>
    </location>
</feature>
<feature type="transmembrane region" description="Helical" evidence="2">
    <location>
        <begin position="37"/>
        <end position="57"/>
    </location>
</feature>
<evidence type="ECO:0000256" key="1">
    <source>
        <dbReference type="SAM" id="MobiDB-lite"/>
    </source>
</evidence>
<sequence length="475" mass="51570">MQTFLIALLECSIAMSVIGLLYIAATPFLQNHFTAKGRYYAWLIIVIGLIIPFRFQFPTSVVSLEMLLPVLENVGHTSLDQGITPSAANVAALPWYVLAGGFWIGGVIVFLSYHAIRHKHFLHMMKRWGMECSDHQALRLLQDVQANMNITRKVDLRVYPGIASPMLVGFARPIILLPSENISSDELLFILKHELIHLKRGDLGYKTLVLIAAALHWFNPFVYRMAREIALQCELSCDEEVIKHSDMSNRQQYVEAIIGLIKKQSREQSLLSTSFSDSRLDLKKRVISIMDTRSKKWGISLLMVIVLATIGTGVMLKLSPTKSETTTPDSTSSIPASGNIAIHEENKPLSSQADPVASANNPEEDRKGTALEPASAERKSSTSEASPTLEPEPAPEQNTGSPVAAPKSTSSSPGVVIPAPAPAEITGSPVVDPKSKPSVPGVVIPAPAPAPAVITDSPVIDPAVKSATEPGENKR</sequence>
<dbReference type="EMBL" id="BJOL01000006">
    <property type="protein sequence ID" value="GED57178.1"/>
    <property type="molecule type" value="Genomic_DNA"/>
</dbReference>
<feature type="compositionally biased region" description="Polar residues" evidence="1">
    <location>
        <begin position="348"/>
        <end position="361"/>
    </location>
</feature>
<evidence type="ECO:0000313" key="4">
    <source>
        <dbReference type="EMBL" id="GED57178.1"/>
    </source>
</evidence>
<proteinExistence type="predicted"/>